<keyword evidence="2" id="KW-1185">Reference proteome</keyword>
<accession>A0ACC0ZGM6</accession>
<evidence type="ECO:0000313" key="1">
    <source>
        <dbReference type="EMBL" id="KAJ0049389.1"/>
    </source>
</evidence>
<proteinExistence type="predicted"/>
<evidence type="ECO:0000313" key="2">
    <source>
        <dbReference type="Proteomes" id="UP001163603"/>
    </source>
</evidence>
<name>A0ACC0ZGM6_9ROSI</name>
<organism evidence="1 2">
    <name type="scientific">Pistacia integerrima</name>
    <dbReference type="NCBI Taxonomy" id="434235"/>
    <lineage>
        <taxon>Eukaryota</taxon>
        <taxon>Viridiplantae</taxon>
        <taxon>Streptophyta</taxon>
        <taxon>Embryophyta</taxon>
        <taxon>Tracheophyta</taxon>
        <taxon>Spermatophyta</taxon>
        <taxon>Magnoliopsida</taxon>
        <taxon>eudicotyledons</taxon>
        <taxon>Gunneridae</taxon>
        <taxon>Pentapetalae</taxon>
        <taxon>rosids</taxon>
        <taxon>malvids</taxon>
        <taxon>Sapindales</taxon>
        <taxon>Anacardiaceae</taxon>
        <taxon>Pistacia</taxon>
    </lineage>
</organism>
<reference evidence="2" key="1">
    <citation type="journal article" date="2023" name="G3 (Bethesda)">
        <title>Genome assembly and association tests identify interacting loci associated with vigor, precocity, and sex in interspecific pistachio rootstocks.</title>
        <authorList>
            <person name="Palmer W."/>
            <person name="Jacygrad E."/>
            <person name="Sagayaradj S."/>
            <person name="Cavanaugh K."/>
            <person name="Han R."/>
            <person name="Bertier L."/>
            <person name="Beede B."/>
            <person name="Kafkas S."/>
            <person name="Golino D."/>
            <person name="Preece J."/>
            <person name="Michelmore R."/>
        </authorList>
    </citation>
    <scope>NUCLEOTIDE SEQUENCE [LARGE SCALE GENOMIC DNA]</scope>
</reference>
<gene>
    <name evidence="1" type="ORF">Pint_16628</name>
</gene>
<sequence>MNSSMALQTLVPALNSSKCFLLSSANPPYKIFVHDFFASPSNIIKHSANSLQASRRLQPCLASRSNQGTYRPVANFAPTIWKDPNIFTSEILHSEIESNDKLAEELRQQVKEMLMASTSDPVEKLKELARAYLLEAQWFHEGFVPSFEERMENALVTGTCFYGIAALFVGMGEIVGINAFEWLQNFPKIVRAAYTIGRLRGDMVSHKQYGASREEAIKEFNTMISNAWKDINEECMKPTLVFMQILRRVVNIARLVIVFYKNKDGISFPECLKDYIAKLFIEPIPI</sequence>
<protein>
    <submittedName>
        <fullName evidence="1">Uncharacterized protein</fullName>
    </submittedName>
</protein>
<comment type="caution">
    <text evidence="1">The sequence shown here is derived from an EMBL/GenBank/DDBJ whole genome shotgun (WGS) entry which is preliminary data.</text>
</comment>
<dbReference type="Proteomes" id="UP001163603">
    <property type="component" value="Chromosome 2"/>
</dbReference>
<dbReference type="EMBL" id="CM047737">
    <property type="protein sequence ID" value="KAJ0049389.1"/>
    <property type="molecule type" value="Genomic_DNA"/>
</dbReference>